<evidence type="ECO:0000256" key="8">
    <source>
        <dbReference type="ARBA" id="ARBA00022679"/>
    </source>
</evidence>
<dbReference type="eggNOG" id="COG0296">
    <property type="taxonomic scope" value="Bacteria"/>
</dbReference>
<dbReference type="Gene3D" id="2.60.40.10">
    <property type="entry name" value="Immunoglobulins"/>
    <property type="match status" value="1"/>
</dbReference>
<dbReference type="EC" id="2.4.1.18" evidence="5 11"/>
<evidence type="ECO:0000256" key="5">
    <source>
        <dbReference type="ARBA" id="ARBA00012541"/>
    </source>
</evidence>
<evidence type="ECO:0000256" key="2">
    <source>
        <dbReference type="ARBA" id="ARBA00002953"/>
    </source>
</evidence>
<dbReference type="PIRSF" id="PIRSF000463">
    <property type="entry name" value="GlgB"/>
    <property type="match status" value="1"/>
</dbReference>
<evidence type="ECO:0000256" key="6">
    <source>
        <dbReference type="ARBA" id="ARBA00022600"/>
    </source>
</evidence>
<dbReference type="CDD" id="cd11322">
    <property type="entry name" value="AmyAc_Glg_BE"/>
    <property type="match status" value="1"/>
</dbReference>
<dbReference type="InterPro" id="IPR006407">
    <property type="entry name" value="GlgB"/>
</dbReference>
<keyword evidence="7 14" id="KW-0328">Glycosyltransferase</keyword>
<gene>
    <name evidence="14" type="primary">glgB</name>
    <name evidence="14" type="ORF">CUS_6178</name>
</gene>
<keyword evidence="10" id="KW-0119">Carbohydrate metabolism</keyword>
<reference evidence="14 15" key="1">
    <citation type="submission" date="2011-02" db="EMBL/GenBank/DDBJ databases">
        <authorList>
            <person name="Nelson K.E."/>
            <person name="Sutton G."/>
            <person name="Torralba M."/>
            <person name="Durkin S."/>
            <person name="Harkins D."/>
            <person name="Montgomery R."/>
            <person name="Ziemer C."/>
            <person name="Klaassens E."/>
            <person name="Ocuiv P."/>
            <person name="Morrison M."/>
        </authorList>
    </citation>
    <scope>NUCLEOTIDE SEQUENCE [LARGE SCALE GENOMIC DNA]</scope>
    <source>
        <strain evidence="14 15">8</strain>
    </source>
</reference>
<dbReference type="InterPro" id="IPR013780">
    <property type="entry name" value="Glyco_hydro_b"/>
</dbReference>
<dbReference type="UniPathway" id="UPA00164"/>
<dbReference type="PANTHER" id="PTHR43651:SF3">
    <property type="entry name" value="1,4-ALPHA-GLUCAN-BRANCHING ENZYME"/>
    <property type="match status" value="1"/>
</dbReference>
<keyword evidence="9" id="KW-0320">Glycogen biosynthesis</keyword>
<dbReference type="InterPro" id="IPR044143">
    <property type="entry name" value="GlgB_N_E_set_prok"/>
</dbReference>
<evidence type="ECO:0000256" key="10">
    <source>
        <dbReference type="ARBA" id="ARBA00023277"/>
    </source>
</evidence>
<dbReference type="GO" id="GO:0005829">
    <property type="term" value="C:cytosol"/>
    <property type="evidence" value="ECO:0007669"/>
    <property type="project" value="TreeGrafter"/>
</dbReference>
<evidence type="ECO:0000256" key="1">
    <source>
        <dbReference type="ARBA" id="ARBA00000826"/>
    </source>
</evidence>
<dbReference type="SUPFAM" id="SSF51011">
    <property type="entry name" value="Glycosyl hydrolase domain"/>
    <property type="match status" value="1"/>
</dbReference>
<evidence type="ECO:0000313" key="14">
    <source>
        <dbReference type="EMBL" id="EGC04769.1"/>
    </source>
</evidence>
<comment type="pathway">
    <text evidence="3">Glycan biosynthesis; glycogen biosynthesis.</text>
</comment>
<name>E9S7G7_RUMAL</name>
<dbReference type="RefSeq" id="WP_002846789.1">
    <property type="nucleotide sequence ID" value="NZ_ADKM02000008.1"/>
</dbReference>
<comment type="function">
    <text evidence="2">Catalyzes the formation of the alpha-1,6-glucosidic linkages in glycogen by scission of a 1,4-alpha-linked oligosaccharide from growing alpha-1,4-glucan chains and the subsequent attachment of the oligosaccharide to the alpha-1,6 position.</text>
</comment>
<dbReference type="SMART" id="SM00642">
    <property type="entry name" value="Aamy"/>
    <property type="match status" value="1"/>
</dbReference>
<dbReference type="InterPro" id="IPR006048">
    <property type="entry name" value="A-amylase/branching_C"/>
</dbReference>
<dbReference type="STRING" id="246199.CUS_6178"/>
<evidence type="ECO:0000313" key="15">
    <source>
        <dbReference type="Proteomes" id="UP000004259"/>
    </source>
</evidence>
<evidence type="ECO:0000256" key="3">
    <source>
        <dbReference type="ARBA" id="ARBA00004964"/>
    </source>
</evidence>
<dbReference type="Proteomes" id="UP000004259">
    <property type="component" value="Unassembled WGS sequence"/>
</dbReference>
<dbReference type="Gene3D" id="3.20.20.80">
    <property type="entry name" value="Glycosidases"/>
    <property type="match status" value="1"/>
</dbReference>
<dbReference type="Pfam" id="PF00128">
    <property type="entry name" value="Alpha-amylase"/>
    <property type="match status" value="1"/>
</dbReference>
<evidence type="ECO:0000256" key="11">
    <source>
        <dbReference type="NCBIfam" id="TIGR01515"/>
    </source>
</evidence>
<dbReference type="PANTHER" id="PTHR43651">
    <property type="entry name" value="1,4-ALPHA-GLUCAN-BRANCHING ENZYME"/>
    <property type="match status" value="1"/>
</dbReference>
<dbReference type="Gene3D" id="2.60.40.1180">
    <property type="entry name" value="Golgi alpha-mannosidase II"/>
    <property type="match status" value="1"/>
</dbReference>
<dbReference type="EMBL" id="ADKM02000008">
    <property type="protein sequence ID" value="EGC04769.1"/>
    <property type="molecule type" value="Genomic_DNA"/>
</dbReference>
<organism evidence="14 15">
    <name type="scientific">Ruminococcus albus 8</name>
    <dbReference type="NCBI Taxonomy" id="246199"/>
    <lineage>
        <taxon>Bacteria</taxon>
        <taxon>Bacillati</taxon>
        <taxon>Bacillota</taxon>
        <taxon>Clostridia</taxon>
        <taxon>Eubacteriales</taxon>
        <taxon>Oscillospiraceae</taxon>
        <taxon>Ruminococcus</taxon>
    </lineage>
</organism>
<dbReference type="CDD" id="cd02855">
    <property type="entry name" value="E_set_GBE_prok_N"/>
    <property type="match status" value="1"/>
</dbReference>
<dbReference type="InterPro" id="IPR004193">
    <property type="entry name" value="Glyco_hydro_13_N"/>
</dbReference>
<dbReference type="AlphaFoldDB" id="E9S7G7"/>
<comment type="catalytic activity">
    <reaction evidence="1">
        <text>Transfers a segment of a (1-&gt;4)-alpha-D-glucan chain to a primary hydroxy group in a similar glucan chain.</text>
        <dbReference type="EC" id="2.4.1.18"/>
    </reaction>
</comment>
<evidence type="ECO:0000259" key="13">
    <source>
        <dbReference type="SMART" id="SM00642"/>
    </source>
</evidence>
<dbReference type="InterPro" id="IPR013783">
    <property type="entry name" value="Ig-like_fold"/>
</dbReference>
<keyword evidence="8 14" id="KW-0808">Transferase</keyword>
<dbReference type="GO" id="GO:0043169">
    <property type="term" value="F:cation binding"/>
    <property type="evidence" value="ECO:0007669"/>
    <property type="project" value="InterPro"/>
</dbReference>
<comment type="similarity">
    <text evidence="4">Belongs to the glycosyl hydrolase 13 family. GlgB subfamily.</text>
</comment>
<dbReference type="InterPro" id="IPR006047">
    <property type="entry name" value="GH13_cat_dom"/>
</dbReference>
<feature type="active site" description="Nucleophile" evidence="12">
    <location>
        <position position="291"/>
    </location>
</feature>
<dbReference type="GO" id="GO:0004553">
    <property type="term" value="F:hydrolase activity, hydrolyzing O-glycosyl compounds"/>
    <property type="evidence" value="ECO:0007669"/>
    <property type="project" value="InterPro"/>
</dbReference>
<feature type="active site" description="Proton donor" evidence="12">
    <location>
        <position position="334"/>
    </location>
</feature>
<dbReference type="GO" id="GO:0005978">
    <property type="term" value="P:glycogen biosynthetic process"/>
    <property type="evidence" value="ECO:0007669"/>
    <property type="project" value="UniProtKB-UniRule"/>
</dbReference>
<dbReference type="InterPro" id="IPR017853">
    <property type="entry name" value="GH"/>
</dbReference>
<evidence type="ECO:0000256" key="4">
    <source>
        <dbReference type="ARBA" id="ARBA00009000"/>
    </source>
</evidence>
<protein>
    <recommendedName>
        <fullName evidence="5 11">1,4-alpha-glucan branching enzyme</fullName>
        <ecNumber evidence="5 11">2.4.1.18</ecNumber>
    </recommendedName>
</protein>
<evidence type="ECO:0000256" key="9">
    <source>
        <dbReference type="ARBA" id="ARBA00023056"/>
    </source>
</evidence>
<dbReference type="SUPFAM" id="SSF51445">
    <property type="entry name" value="(Trans)glycosidases"/>
    <property type="match status" value="1"/>
</dbReference>
<dbReference type="GO" id="GO:0003844">
    <property type="term" value="F:1,4-alpha-glucan branching enzyme activity"/>
    <property type="evidence" value="ECO:0007669"/>
    <property type="project" value="UniProtKB-UniRule"/>
</dbReference>
<dbReference type="InterPro" id="IPR037439">
    <property type="entry name" value="Branching_enzy"/>
</dbReference>
<accession>E9S7G7</accession>
<evidence type="ECO:0000256" key="12">
    <source>
        <dbReference type="PIRSR" id="PIRSR000463-1"/>
    </source>
</evidence>
<dbReference type="OrthoDB" id="9800174at2"/>
<keyword evidence="6" id="KW-0321">Glycogen metabolism</keyword>
<evidence type="ECO:0000256" key="7">
    <source>
        <dbReference type="ARBA" id="ARBA00022676"/>
    </source>
</evidence>
<feature type="domain" description="Glycosyl hydrolase family 13 catalytic" evidence="13">
    <location>
        <begin position="131"/>
        <end position="470"/>
    </location>
</feature>
<proteinExistence type="inferred from homology"/>
<dbReference type="Pfam" id="PF02806">
    <property type="entry name" value="Alpha-amylase_C"/>
    <property type="match status" value="1"/>
</dbReference>
<dbReference type="NCBIfam" id="NF008967">
    <property type="entry name" value="PRK12313.1"/>
    <property type="match status" value="1"/>
</dbReference>
<keyword evidence="15" id="KW-1185">Reference proteome</keyword>
<sequence length="592" mass="69524">MIINEFLQGQSMRAYDYFGAHFVDGGVRFATYAPNARDVKLMLNGAEFDMERLESGVWETVRPAAKGDIYQFLITTQSLQKHYRSDPFAFYSEVRPKNASIVYDIDCHDWQDGEWLAKRDKCYDKPMNIYEVHFGSWRTKFDSEEDDRLYSYDEMIDLLIPYVKEMNYTHIELLPLTEYPFDGSWGYQVTGYFSATSRYGEPAGLMRFIDACHREGIGVILDFVPVHFVTDFYALHIYDGSFLFESDREEERFSEWGTALFDYSKPHVLSFVKSAVNFWIEKFHVDGLRYDAVANLIFHHGRRDERLNDTGIWFLKNTNYAIQKAHPDVILFAEDSTDYTKVTAPVEFGGLGFDYKWDLGYMHDTINYVKTPPYERRAHHNKMTFSMSYFYNDLFILPYSHDEVVHGKQTMLDKCFGKHEEKIATIKCLYAFQFGHPGKKLNFMGNEIAEYMEWRSNKELGWNLLTYPAHDSVHHYVKELHRIYLNEPALYANDYNSGYFRWVDANNSNQSIYAFVRKEESGKGIYFVFNFSGLPQKYGLKVEQNGDYEELLNSDKDIYAGTNCLNRDLRSYNYNLNIQLAPLSCTIIKQRY</sequence>
<dbReference type="Pfam" id="PF02922">
    <property type="entry name" value="CBM_48"/>
    <property type="match status" value="1"/>
</dbReference>
<comment type="caution">
    <text evidence="14">The sequence shown here is derived from an EMBL/GenBank/DDBJ whole genome shotgun (WGS) entry which is preliminary data.</text>
</comment>
<dbReference type="NCBIfam" id="TIGR01515">
    <property type="entry name" value="branching_enzym"/>
    <property type="match status" value="1"/>
</dbReference>